<accession>A0A060M2D1</accession>
<sequence>MSRSHDEKKNEKRNDCDCQCQNPCRFPFFPFPISRGSNCQSLVAIANTVLALPANTPVTITTATSTFTGIFIGFNLANGTVVFTDGVQARTFTLSQICTIS</sequence>
<dbReference type="EMBL" id="CP003923">
    <property type="protein sequence ID" value="AIC94254.1"/>
    <property type="molecule type" value="Genomic_DNA"/>
</dbReference>
<dbReference type="PATRIC" id="fig|1246626.3.peg.1667"/>
<protein>
    <submittedName>
        <fullName evidence="1">Uncharacterized protein</fullName>
    </submittedName>
</protein>
<dbReference type="OrthoDB" id="2930157at2"/>
<gene>
    <name evidence="1" type="ORF">BleG1_1676</name>
</gene>
<name>A0A060M2D1_9BACI</name>
<reference evidence="1 2" key="1">
    <citation type="journal article" date="2014" name="Gene">
        <title>A comparative genomic analysis of the alkalitolerant soil bacterium Bacillus lehensis G1.</title>
        <authorList>
            <person name="Noor Y.M."/>
            <person name="Samsulrizal N.H."/>
            <person name="Jema'on N.A."/>
            <person name="Low K.O."/>
            <person name="Ramli A.N."/>
            <person name="Alias N.I."/>
            <person name="Damis S.I."/>
            <person name="Fuzi S.F."/>
            <person name="Isa M.N."/>
            <person name="Murad A.M."/>
            <person name="Raih M.F."/>
            <person name="Bakar F.D."/>
            <person name="Najimudin N."/>
            <person name="Mahadi N.M."/>
            <person name="Illias R.M."/>
        </authorList>
    </citation>
    <scope>NUCLEOTIDE SEQUENCE [LARGE SCALE GENOMIC DNA]</scope>
    <source>
        <strain evidence="1 2">G1</strain>
    </source>
</reference>
<organism evidence="1 2">
    <name type="scientific">Shouchella lehensis G1</name>
    <dbReference type="NCBI Taxonomy" id="1246626"/>
    <lineage>
        <taxon>Bacteria</taxon>
        <taxon>Bacillati</taxon>
        <taxon>Bacillota</taxon>
        <taxon>Bacilli</taxon>
        <taxon>Bacillales</taxon>
        <taxon>Bacillaceae</taxon>
        <taxon>Shouchella</taxon>
    </lineage>
</organism>
<keyword evidence="2" id="KW-1185">Reference proteome</keyword>
<evidence type="ECO:0000313" key="1">
    <source>
        <dbReference type="EMBL" id="AIC94254.1"/>
    </source>
</evidence>
<proteinExistence type="predicted"/>
<dbReference type="KEGG" id="ble:BleG1_1676"/>
<dbReference type="RefSeq" id="WP_038479383.1">
    <property type="nucleotide sequence ID" value="NZ_CP003923.1"/>
</dbReference>
<dbReference type="eggNOG" id="ENOG5030E23">
    <property type="taxonomic scope" value="Bacteria"/>
</dbReference>
<dbReference type="Proteomes" id="UP000027142">
    <property type="component" value="Chromosome"/>
</dbReference>
<dbReference type="AlphaFoldDB" id="A0A060M2D1"/>
<evidence type="ECO:0000313" key="2">
    <source>
        <dbReference type="Proteomes" id="UP000027142"/>
    </source>
</evidence>
<dbReference type="HOGENOM" id="CLU_2285790_0_0_9"/>